<dbReference type="EMBL" id="CM042886">
    <property type="protein sequence ID" value="KAI4342983.1"/>
    <property type="molecule type" value="Genomic_DNA"/>
</dbReference>
<reference evidence="2" key="1">
    <citation type="journal article" date="2023" name="Front. Plant Sci.">
        <title>Chromosomal-level genome assembly of Melastoma candidum provides insights into trichome evolution.</title>
        <authorList>
            <person name="Zhong Y."/>
            <person name="Wu W."/>
            <person name="Sun C."/>
            <person name="Zou P."/>
            <person name="Liu Y."/>
            <person name="Dai S."/>
            <person name="Zhou R."/>
        </authorList>
    </citation>
    <scope>NUCLEOTIDE SEQUENCE [LARGE SCALE GENOMIC DNA]</scope>
</reference>
<dbReference type="Proteomes" id="UP001057402">
    <property type="component" value="Chromosome 7"/>
</dbReference>
<gene>
    <name evidence="1" type="ORF">MLD38_027539</name>
</gene>
<organism evidence="1 2">
    <name type="scientific">Melastoma candidum</name>
    <dbReference type="NCBI Taxonomy" id="119954"/>
    <lineage>
        <taxon>Eukaryota</taxon>
        <taxon>Viridiplantae</taxon>
        <taxon>Streptophyta</taxon>
        <taxon>Embryophyta</taxon>
        <taxon>Tracheophyta</taxon>
        <taxon>Spermatophyta</taxon>
        <taxon>Magnoliopsida</taxon>
        <taxon>eudicotyledons</taxon>
        <taxon>Gunneridae</taxon>
        <taxon>Pentapetalae</taxon>
        <taxon>rosids</taxon>
        <taxon>malvids</taxon>
        <taxon>Myrtales</taxon>
        <taxon>Melastomataceae</taxon>
        <taxon>Melastomatoideae</taxon>
        <taxon>Melastomateae</taxon>
        <taxon>Melastoma</taxon>
    </lineage>
</organism>
<evidence type="ECO:0000313" key="2">
    <source>
        <dbReference type="Proteomes" id="UP001057402"/>
    </source>
</evidence>
<protein>
    <submittedName>
        <fullName evidence="1">Uncharacterized protein</fullName>
    </submittedName>
</protein>
<evidence type="ECO:0000313" key="1">
    <source>
        <dbReference type="EMBL" id="KAI4342983.1"/>
    </source>
</evidence>
<proteinExistence type="predicted"/>
<sequence>MAAASESISDQTQQQSPTAPSPRSRSPAPFLLKTYDLLEEAEGALLPGSVYKDGGGFDGSTARKKVVTWSEEGDGFIVWSPAEFSDLTLPKYFKHNNFSSFIRQLNTYGFKKVSSKRWEFKHDKFRRGCRHMLVEISRKKCEPSEFPTFLKPASSPSSSSSTSYSQAAAVEEDNGYRLQLVEENRSLKREKTDLEMQIAQFKELEVRLLDCLGQRMNNGKDHHQY</sequence>
<keyword evidence="2" id="KW-1185">Reference proteome</keyword>
<name>A0ACB9P2J6_9MYRT</name>
<accession>A0ACB9P2J6</accession>
<comment type="caution">
    <text evidence="1">The sequence shown here is derived from an EMBL/GenBank/DDBJ whole genome shotgun (WGS) entry which is preliminary data.</text>
</comment>